<gene>
    <name evidence="2" type="ORF">FJY75_10070</name>
</gene>
<evidence type="ECO:0000313" key="3">
    <source>
        <dbReference type="Proteomes" id="UP000748308"/>
    </source>
</evidence>
<feature type="region of interest" description="Disordered" evidence="1">
    <location>
        <begin position="51"/>
        <end position="71"/>
    </location>
</feature>
<feature type="non-terminal residue" evidence="2">
    <location>
        <position position="1"/>
    </location>
</feature>
<evidence type="ECO:0000256" key="1">
    <source>
        <dbReference type="SAM" id="MobiDB-lite"/>
    </source>
</evidence>
<dbReference type="AlphaFoldDB" id="A0A938BRB8"/>
<protein>
    <recommendedName>
        <fullName evidence="4">Orotate phosphoribosyltransferase</fullName>
    </recommendedName>
</protein>
<dbReference type="InterPro" id="IPR000836">
    <property type="entry name" value="PRTase_dom"/>
</dbReference>
<dbReference type="Gene3D" id="3.40.50.2020">
    <property type="match status" value="1"/>
</dbReference>
<evidence type="ECO:0000313" key="2">
    <source>
        <dbReference type="EMBL" id="MBM3318180.1"/>
    </source>
</evidence>
<reference evidence="2" key="1">
    <citation type="submission" date="2019-03" db="EMBL/GenBank/DDBJ databases">
        <title>Lake Tanganyika Metagenome-Assembled Genomes (MAGs).</title>
        <authorList>
            <person name="Tran P."/>
        </authorList>
    </citation>
    <scope>NUCLEOTIDE SEQUENCE</scope>
    <source>
        <strain evidence="2">M_DeepCast_400m_m2_100</strain>
    </source>
</reference>
<dbReference type="EMBL" id="VGIY01000282">
    <property type="protein sequence ID" value="MBM3318180.1"/>
    <property type="molecule type" value="Genomic_DNA"/>
</dbReference>
<dbReference type="CDD" id="cd06223">
    <property type="entry name" value="PRTases_typeI"/>
    <property type="match status" value="1"/>
</dbReference>
<evidence type="ECO:0008006" key="4">
    <source>
        <dbReference type="Google" id="ProtNLM"/>
    </source>
</evidence>
<comment type="caution">
    <text evidence="2">The sequence shown here is derived from an EMBL/GenBank/DDBJ whole genome shotgun (WGS) entry which is preliminary data.</text>
</comment>
<name>A0A938BRB8_UNCEI</name>
<dbReference type="Proteomes" id="UP000748308">
    <property type="component" value="Unassembled WGS sequence"/>
</dbReference>
<accession>A0A938BRB8</accession>
<dbReference type="InterPro" id="IPR029057">
    <property type="entry name" value="PRTase-like"/>
</dbReference>
<sequence>RAARILREEGAEVVQALAVLDRLNGGADRLAREGIALQSLFLLTDILTPEEIAGPGPQSPAGESRTDPVAP</sequence>
<proteinExistence type="predicted"/>
<dbReference type="SUPFAM" id="SSF53271">
    <property type="entry name" value="PRTase-like"/>
    <property type="match status" value="1"/>
</dbReference>
<organism evidence="2 3">
    <name type="scientific">Eiseniibacteriota bacterium</name>
    <dbReference type="NCBI Taxonomy" id="2212470"/>
    <lineage>
        <taxon>Bacteria</taxon>
        <taxon>Candidatus Eiseniibacteriota</taxon>
    </lineage>
</organism>